<dbReference type="Proteomes" id="UP001193501">
    <property type="component" value="Unassembled WGS sequence"/>
</dbReference>
<dbReference type="GO" id="GO:0003847">
    <property type="term" value="F:1-alkyl-2-acetylglycerophosphocholine esterase activity"/>
    <property type="evidence" value="ECO:0007669"/>
    <property type="project" value="TreeGrafter"/>
</dbReference>
<reference evidence="4" key="1">
    <citation type="submission" date="2020-01" db="EMBL/GenBank/DDBJ databases">
        <authorList>
            <person name="Chen W.-M."/>
        </authorList>
    </citation>
    <scope>NUCLEOTIDE SEQUENCE</scope>
    <source>
        <strain evidence="4">CYK-10</strain>
    </source>
</reference>
<accession>A0AAE4YD62</accession>
<evidence type="ECO:0000256" key="2">
    <source>
        <dbReference type="ARBA" id="ARBA00022963"/>
    </source>
</evidence>
<dbReference type="InterPro" id="IPR029058">
    <property type="entry name" value="AB_hydrolase_fold"/>
</dbReference>
<dbReference type="PANTHER" id="PTHR10272:SF0">
    <property type="entry name" value="PLATELET-ACTIVATING FACTOR ACETYLHYDROLASE"/>
    <property type="match status" value="1"/>
</dbReference>
<dbReference type="RefSeq" id="WP_168774929.1">
    <property type="nucleotide sequence ID" value="NZ_JAABNR010000009.1"/>
</dbReference>
<sequence length="349" mass="37545">MNEEAGLNRIDGMRPDGPGFGALAVGVRTLELVHAGRKDVLRGGVRDRRLTVEYWYPAVAGGGAEYRTLLRDGRRAVVLRGRAGRGAEALAGDYPLVILSHGFPGNRILMSHFGEFLASHGYRVASIDHEESTYGDAAYLGGKAFPSTLVNRAADTGFVAGELGGDYAIIGYSMGGYGALVAGGARLSQTARDWAAGEGFDLPLPEVPARLKAILPIGPWGRQRDLWDASGMAELAVPMFLMAGSEDHVSDYPSMRRIWAEARGERHLLTFQGAGHNAAAPIPAPSEAWERTEGLSFVPFEHYADAIWDTLRMNNIAQGFALWFLDRHLKGLAAEAPAVPLGVTLEHGQ</sequence>
<dbReference type="AlphaFoldDB" id="A0AAE4YD62"/>
<evidence type="ECO:0000313" key="4">
    <source>
        <dbReference type="EMBL" id="NBZ88124.1"/>
    </source>
</evidence>
<evidence type="ECO:0000256" key="1">
    <source>
        <dbReference type="ARBA" id="ARBA00022801"/>
    </source>
</evidence>
<protein>
    <submittedName>
        <fullName evidence="4">Dienelactone hydrolase</fullName>
    </submittedName>
</protein>
<evidence type="ECO:0000313" key="5">
    <source>
        <dbReference type="Proteomes" id="UP001193501"/>
    </source>
</evidence>
<dbReference type="Pfam" id="PF03403">
    <property type="entry name" value="PAF-AH_p_II"/>
    <property type="match status" value="1"/>
</dbReference>
<dbReference type="PANTHER" id="PTHR10272">
    <property type="entry name" value="PLATELET-ACTIVATING FACTOR ACETYLHYDROLASE"/>
    <property type="match status" value="1"/>
</dbReference>
<evidence type="ECO:0000256" key="3">
    <source>
        <dbReference type="ARBA" id="ARBA00023098"/>
    </source>
</evidence>
<keyword evidence="2" id="KW-0442">Lipid degradation</keyword>
<keyword evidence="1 4" id="KW-0378">Hydrolase</keyword>
<keyword evidence="3" id="KW-0443">Lipid metabolism</keyword>
<keyword evidence="5" id="KW-1185">Reference proteome</keyword>
<dbReference type="Gene3D" id="3.40.50.1820">
    <property type="entry name" value="alpha/beta hydrolase"/>
    <property type="match status" value="2"/>
</dbReference>
<name>A0AAE4YD62_9RHOB</name>
<dbReference type="EMBL" id="JAABNR010000009">
    <property type="protein sequence ID" value="NBZ88124.1"/>
    <property type="molecule type" value="Genomic_DNA"/>
</dbReference>
<organism evidence="4 5">
    <name type="scientific">Stagnihabitans tardus</name>
    <dbReference type="NCBI Taxonomy" id="2699202"/>
    <lineage>
        <taxon>Bacteria</taxon>
        <taxon>Pseudomonadati</taxon>
        <taxon>Pseudomonadota</taxon>
        <taxon>Alphaproteobacteria</taxon>
        <taxon>Rhodobacterales</taxon>
        <taxon>Paracoccaceae</taxon>
        <taxon>Stagnihabitans</taxon>
    </lineage>
</organism>
<dbReference type="SUPFAM" id="SSF53474">
    <property type="entry name" value="alpha/beta-Hydrolases"/>
    <property type="match status" value="1"/>
</dbReference>
<proteinExistence type="predicted"/>
<gene>
    <name evidence="4" type="ORF">GV832_11090</name>
</gene>
<comment type="caution">
    <text evidence="4">The sequence shown here is derived from an EMBL/GenBank/DDBJ whole genome shotgun (WGS) entry which is preliminary data.</text>
</comment>
<dbReference type="GO" id="GO:0016042">
    <property type="term" value="P:lipid catabolic process"/>
    <property type="evidence" value="ECO:0007669"/>
    <property type="project" value="UniProtKB-KW"/>
</dbReference>